<dbReference type="Proteomes" id="UP001596138">
    <property type="component" value="Unassembled WGS sequence"/>
</dbReference>
<dbReference type="InterPro" id="IPR028973">
    <property type="entry name" value="PhnB-like"/>
</dbReference>
<dbReference type="RefSeq" id="WP_386767214.1">
    <property type="nucleotide sequence ID" value="NZ_JBHSTI010000008.1"/>
</dbReference>
<protein>
    <submittedName>
        <fullName evidence="2">VOC family protein</fullName>
    </submittedName>
</protein>
<dbReference type="PIRSF" id="PIRSF021700">
    <property type="entry name" value="3_dmu_93_MTrfase"/>
    <property type="match status" value="1"/>
</dbReference>
<dbReference type="CDD" id="cd06588">
    <property type="entry name" value="PhnB_like"/>
    <property type="match status" value="1"/>
</dbReference>
<sequence length="164" mass="17378">MSGFTPCLWFFEGDAEDALTRYVELFSAYGEASVLGASHAGEGVPGIAAGQVLTMTVSLHGRELMGLNGGPAQFAHSEATSFLVSCGSQEEVDHYWDGLLAGGGRESQCGWLVDRWGISWQIVPTRLYELLGGADPDGAQRAMVAMLAMSRLDVATLEAAYAGE</sequence>
<dbReference type="SUPFAM" id="SSF54593">
    <property type="entry name" value="Glyoxalase/Bleomycin resistance protein/Dihydroxybiphenyl dioxygenase"/>
    <property type="match status" value="1"/>
</dbReference>
<evidence type="ECO:0000259" key="1">
    <source>
        <dbReference type="Pfam" id="PF06983"/>
    </source>
</evidence>
<evidence type="ECO:0000313" key="3">
    <source>
        <dbReference type="Proteomes" id="UP001596138"/>
    </source>
</evidence>
<dbReference type="InterPro" id="IPR009725">
    <property type="entry name" value="3_dmu_93_MTrfase"/>
</dbReference>
<dbReference type="PANTHER" id="PTHR33990">
    <property type="entry name" value="PROTEIN YJDN-RELATED"/>
    <property type="match status" value="1"/>
</dbReference>
<gene>
    <name evidence="2" type="ORF">ACFQGU_12710</name>
</gene>
<accession>A0ABW1T1Z9</accession>
<dbReference type="InterPro" id="IPR029068">
    <property type="entry name" value="Glyas_Bleomycin-R_OHBP_Dase"/>
</dbReference>
<proteinExistence type="predicted"/>
<dbReference type="Pfam" id="PF06983">
    <property type="entry name" value="3-dmu-9_3-mt"/>
    <property type="match status" value="1"/>
</dbReference>
<dbReference type="PANTHER" id="PTHR33990:SF2">
    <property type="entry name" value="PHNB-LIKE DOMAIN-CONTAINING PROTEIN"/>
    <property type="match status" value="1"/>
</dbReference>
<evidence type="ECO:0000313" key="2">
    <source>
        <dbReference type="EMBL" id="MFC6238742.1"/>
    </source>
</evidence>
<name>A0ABW1T1Z9_9ACTN</name>
<comment type="caution">
    <text evidence="2">The sequence shown here is derived from an EMBL/GenBank/DDBJ whole genome shotgun (WGS) entry which is preliminary data.</text>
</comment>
<keyword evidence="3" id="KW-1185">Reference proteome</keyword>
<feature type="domain" description="PhnB-like" evidence="1">
    <location>
        <begin position="4"/>
        <end position="123"/>
    </location>
</feature>
<reference evidence="3" key="1">
    <citation type="journal article" date="2019" name="Int. J. Syst. Evol. Microbiol.">
        <title>The Global Catalogue of Microorganisms (GCM) 10K type strain sequencing project: providing services to taxonomists for standard genome sequencing and annotation.</title>
        <authorList>
            <consortium name="The Broad Institute Genomics Platform"/>
            <consortium name="The Broad Institute Genome Sequencing Center for Infectious Disease"/>
            <person name="Wu L."/>
            <person name="Ma J."/>
        </authorList>
    </citation>
    <scope>NUCLEOTIDE SEQUENCE [LARGE SCALE GENOMIC DNA]</scope>
    <source>
        <strain evidence="3">CGMCC 4.7317</strain>
    </source>
</reference>
<organism evidence="2 3">
    <name type="scientific">Longivirga aurantiaca</name>
    <dbReference type="NCBI Taxonomy" id="1837743"/>
    <lineage>
        <taxon>Bacteria</taxon>
        <taxon>Bacillati</taxon>
        <taxon>Actinomycetota</taxon>
        <taxon>Actinomycetes</taxon>
        <taxon>Sporichthyales</taxon>
        <taxon>Sporichthyaceae</taxon>
        <taxon>Longivirga</taxon>
    </lineage>
</organism>
<dbReference type="EMBL" id="JBHSTI010000008">
    <property type="protein sequence ID" value="MFC6238742.1"/>
    <property type="molecule type" value="Genomic_DNA"/>
</dbReference>
<dbReference type="Gene3D" id="3.10.180.10">
    <property type="entry name" value="2,3-Dihydroxybiphenyl 1,2-Dioxygenase, domain 1"/>
    <property type="match status" value="1"/>
</dbReference>